<organism evidence="3 4">
    <name type="scientific">Pleurodeles waltl</name>
    <name type="common">Iberian ribbed newt</name>
    <dbReference type="NCBI Taxonomy" id="8319"/>
    <lineage>
        <taxon>Eukaryota</taxon>
        <taxon>Metazoa</taxon>
        <taxon>Chordata</taxon>
        <taxon>Craniata</taxon>
        <taxon>Vertebrata</taxon>
        <taxon>Euteleostomi</taxon>
        <taxon>Amphibia</taxon>
        <taxon>Batrachia</taxon>
        <taxon>Caudata</taxon>
        <taxon>Salamandroidea</taxon>
        <taxon>Salamandridae</taxon>
        <taxon>Pleurodelinae</taxon>
        <taxon>Pleurodeles</taxon>
    </lineage>
</organism>
<comment type="caution">
    <text evidence="3">The sequence shown here is derived from an EMBL/GenBank/DDBJ whole genome shotgun (WGS) entry which is preliminary data.</text>
</comment>
<proteinExistence type="predicted"/>
<sequence length="217" mass="24632">MGRTKGKHTDGKDVPTSGDQEPAVTIDVPIDKLDVILQKIRESRVATKQRLGSITMELNILKDDQKKITDRLKQTPTNVASILPDHKEHTTAIEHLQHQVEALQERVEDAEGRFRRNNICVIGLPEGKEGRDATQYVEDWLRALTMVKLSIHFTIERAHRIHGRRPPPGAPPHPLIAKAVNYRDRDTLLQVVREKDPIVVNNTCVSLYPDYTLAVQR</sequence>
<evidence type="ECO:0000313" key="3">
    <source>
        <dbReference type="EMBL" id="KAJ1088931.1"/>
    </source>
</evidence>
<protein>
    <submittedName>
        <fullName evidence="3">Uncharacterized protein</fullName>
    </submittedName>
</protein>
<evidence type="ECO:0000256" key="1">
    <source>
        <dbReference type="SAM" id="Coils"/>
    </source>
</evidence>
<dbReference type="Proteomes" id="UP001066276">
    <property type="component" value="Chromosome 11"/>
</dbReference>
<evidence type="ECO:0000256" key="2">
    <source>
        <dbReference type="SAM" id="MobiDB-lite"/>
    </source>
</evidence>
<feature type="coiled-coil region" evidence="1">
    <location>
        <begin position="86"/>
        <end position="113"/>
    </location>
</feature>
<accession>A0AAV7LBG3</accession>
<keyword evidence="4" id="KW-1185">Reference proteome</keyword>
<gene>
    <name evidence="3" type="ORF">NDU88_002085</name>
</gene>
<keyword evidence="1" id="KW-0175">Coiled coil</keyword>
<reference evidence="3" key="1">
    <citation type="journal article" date="2022" name="bioRxiv">
        <title>Sequencing and chromosome-scale assembly of the giantPleurodeles waltlgenome.</title>
        <authorList>
            <person name="Brown T."/>
            <person name="Elewa A."/>
            <person name="Iarovenko S."/>
            <person name="Subramanian E."/>
            <person name="Araus A.J."/>
            <person name="Petzold A."/>
            <person name="Susuki M."/>
            <person name="Suzuki K.-i.T."/>
            <person name="Hayashi T."/>
            <person name="Toyoda A."/>
            <person name="Oliveira C."/>
            <person name="Osipova E."/>
            <person name="Leigh N.D."/>
            <person name="Simon A."/>
            <person name="Yun M.H."/>
        </authorList>
    </citation>
    <scope>NUCLEOTIDE SEQUENCE</scope>
    <source>
        <strain evidence="3">20211129_DDA</strain>
        <tissue evidence="3">Liver</tissue>
    </source>
</reference>
<evidence type="ECO:0000313" key="4">
    <source>
        <dbReference type="Proteomes" id="UP001066276"/>
    </source>
</evidence>
<dbReference type="InterPro" id="IPR004244">
    <property type="entry name" value="Transposase_22"/>
</dbReference>
<dbReference type="AlphaFoldDB" id="A0AAV7LBG3"/>
<feature type="region of interest" description="Disordered" evidence="2">
    <location>
        <begin position="1"/>
        <end position="23"/>
    </location>
</feature>
<dbReference type="Gene3D" id="3.30.70.1820">
    <property type="entry name" value="L1 transposable element, RRM domain"/>
    <property type="match status" value="1"/>
</dbReference>
<name>A0AAV7LBG3_PLEWA</name>
<dbReference type="EMBL" id="JANPWB010000015">
    <property type="protein sequence ID" value="KAJ1088931.1"/>
    <property type="molecule type" value="Genomic_DNA"/>
</dbReference>
<dbReference type="PANTHER" id="PTHR11505">
    <property type="entry name" value="L1 TRANSPOSABLE ELEMENT-RELATED"/>
    <property type="match status" value="1"/>
</dbReference>